<proteinExistence type="inferred from homology"/>
<comment type="similarity">
    <text evidence="4">Belongs to the cyclic nucleotide phosphodiesterase class-III family.</text>
</comment>
<keyword evidence="1" id="KW-0479">Metal-binding</keyword>
<dbReference type="InterPro" id="IPR050884">
    <property type="entry name" value="CNP_phosphodiesterase-III"/>
</dbReference>
<dbReference type="Gene3D" id="3.60.21.10">
    <property type="match status" value="1"/>
</dbReference>
<keyword evidence="8" id="KW-1185">Reference proteome</keyword>
<evidence type="ECO:0000259" key="5">
    <source>
        <dbReference type="Pfam" id="PF00149"/>
    </source>
</evidence>
<sequence>MRTSLSVGMFLQTVEIRGKMMPQSTDVSQIDLFIGHNVTTSDLLTVIHVSDFHFHTRRRKEQEIVIEALLEDVRSLCIGHRKPDLIVFTGDLTQAPPTDTHAEAYDILLEPLQKAANISSERMFIVAGNHDVDREAVSRHHAPHQNWRETSNSMEKMNQAYVDRAFSDAYFDKFANYLDLEDYMSKGTKVYGNIFCSVYYIDALNTDLVIFNSSMLSTGGLAGTGRDEGVLTVPEYAIREAIAKLTPGSFRIFATHHPLNAFTETGASYLSKEIQKHANLHLFGHMHDPSGAQIIGFNGSVVSNQAGAVFTQRKEYYIGYSLICIDKTKGYVQTLVRSYFPERGIFNDGVDRIDDGRFYNSQEARQYWRSLANPVDEAKFKAQLAGQVRDDLVKEWDDLGLLDNGGRQHFVAPRLNRIDIDSNRDNKIKLDAPLPFQSLSTGQANIILYSPQEYGRTTILREVQYEYLAGAAQLAQPRLPIMIRFEEIAHNLHHMTRVVRSRSLIDTKAFDTDVLLKLGMVCLLVDDVEFADKKRMAILRAFISQYPQCRYIFTSLKNSAAPYGAHVVTETPVRFEFVELCELKRKEMRELVKMKVPDAGDVEIILDRLHSEISEINLPFTAANGTILITIYEQNSNFQPINRSVVIEQFIDATLRKSSIEQVRRETFDYSNKTSLLAHLAGWMATNNCYTPTYESLRSEMRSYVDNLGLEVPLDDLLAEFFAARIMRKLPENCVSFRYRAVLEYFIATQMIKSTVFRDWVLQEDRYLTYINELHYYAGLVRNDSELMKVVAERFEGIIAEMEKESTINPDQIATIELPRTAGSDALDHMSAHLLGQPLSKEERDEALEGEIPRDVEERQNVFRPRIEHTGHKLLVGLFLFSGLVKNMEQINKNEKQRLLKLAWRGWSLLLSSSLAIVSDLAKQRQMRINGVLYEIFAPKAMSDEDLGRKIALNMPTAITKFIATSLGTEKLQRQLTEPDLEEADEPLVYEFFRSSLIADLRLPATPNAIRSAFKKLHGSSFLSEALVWKIANMRRMDEINQNHFEAVQSDVAGTIARLGGGKPSELAKDKTRQIEKFRKEGLLLRMQRQKEDK</sequence>
<keyword evidence="7" id="KW-0614">Plasmid</keyword>
<evidence type="ECO:0000256" key="1">
    <source>
        <dbReference type="ARBA" id="ARBA00022723"/>
    </source>
</evidence>
<gene>
    <name evidence="7" type="ORF">ELH98_30920</name>
</gene>
<dbReference type="InterPro" id="IPR057123">
    <property type="entry name" value="STAND_NTPase4_dom"/>
</dbReference>
<dbReference type="PANTHER" id="PTHR42988:SF2">
    <property type="entry name" value="CYCLIC NUCLEOTIDE PHOSPHODIESTERASE CBUA0032-RELATED"/>
    <property type="match status" value="1"/>
</dbReference>
<feature type="domain" description="STAND NTPase 4 small alpha/beta" evidence="6">
    <location>
        <begin position="690"/>
        <end position="747"/>
    </location>
</feature>
<accession>A0ABY1X0X4</accession>
<keyword evidence="3" id="KW-0408">Iron</keyword>
<feature type="domain" description="Calcineurin-like phosphoesterase" evidence="5">
    <location>
        <begin position="45"/>
        <end position="289"/>
    </location>
</feature>
<evidence type="ECO:0008006" key="9">
    <source>
        <dbReference type="Google" id="ProtNLM"/>
    </source>
</evidence>
<dbReference type="Proteomes" id="UP000291659">
    <property type="component" value="Unassembled WGS sequence"/>
</dbReference>
<name>A0ABY1X0X4_9HYPH</name>
<evidence type="ECO:0000256" key="2">
    <source>
        <dbReference type="ARBA" id="ARBA00022801"/>
    </source>
</evidence>
<dbReference type="SUPFAM" id="SSF56300">
    <property type="entry name" value="Metallo-dependent phosphatases"/>
    <property type="match status" value="1"/>
</dbReference>
<protein>
    <recommendedName>
        <fullName evidence="9">Calcineurin-like phosphoesterase domain-containing protein</fullName>
    </recommendedName>
</protein>
<dbReference type="InterPro" id="IPR029052">
    <property type="entry name" value="Metallo-depent_PP-like"/>
</dbReference>
<dbReference type="InterPro" id="IPR004843">
    <property type="entry name" value="Calcineurin-like_PHP"/>
</dbReference>
<evidence type="ECO:0000259" key="6">
    <source>
        <dbReference type="Pfam" id="PF24406"/>
    </source>
</evidence>
<keyword evidence="2" id="KW-0378">Hydrolase</keyword>
<evidence type="ECO:0000256" key="4">
    <source>
        <dbReference type="ARBA" id="ARBA00025742"/>
    </source>
</evidence>
<organism evidence="7 8">
    <name type="scientific">Rhizobium ruizarguesonis</name>
    <dbReference type="NCBI Taxonomy" id="2081791"/>
    <lineage>
        <taxon>Bacteria</taxon>
        <taxon>Pseudomonadati</taxon>
        <taxon>Pseudomonadota</taxon>
        <taxon>Alphaproteobacteria</taxon>
        <taxon>Hyphomicrobiales</taxon>
        <taxon>Rhizobiaceae</taxon>
        <taxon>Rhizobium/Agrobacterium group</taxon>
        <taxon>Rhizobium</taxon>
    </lineage>
</organism>
<dbReference type="EMBL" id="SIOX01000008">
    <property type="protein sequence ID" value="TAX67727.1"/>
    <property type="molecule type" value="Genomic_DNA"/>
</dbReference>
<evidence type="ECO:0000313" key="8">
    <source>
        <dbReference type="Proteomes" id="UP000291659"/>
    </source>
</evidence>
<dbReference type="Pfam" id="PF00149">
    <property type="entry name" value="Metallophos"/>
    <property type="match status" value="1"/>
</dbReference>
<dbReference type="RefSeq" id="WP_130763083.1">
    <property type="nucleotide sequence ID" value="NZ_SIOX01000008.1"/>
</dbReference>
<evidence type="ECO:0000256" key="3">
    <source>
        <dbReference type="ARBA" id="ARBA00023004"/>
    </source>
</evidence>
<geneLocation type="plasmid" evidence="7">
    <name>pSM141A_Rh17</name>
</geneLocation>
<dbReference type="PANTHER" id="PTHR42988">
    <property type="entry name" value="PHOSPHOHYDROLASE"/>
    <property type="match status" value="1"/>
</dbReference>
<evidence type="ECO:0000313" key="7">
    <source>
        <dbReference type="EMBL" id="TAX67727.1"/>
    </source>
</evidence>
<reference evidence="7 8" key="1">
    <citation type="submission" date="2019-02" db="EMBL/GenBank/DDBJ databases">
        <title>The genomic architecture of introgression among sibling species of bacteria.</title>
        <authorList>
            <person name="Cavassim M.I.A."/>
            <person name="Moeskjaer S."/>
            <person name="Moslemi C."/>
            <person name="Fields B."/>
            <person name="Bachmann A."/>
            <person name="Vilhjalmsson B."/>
            <person name="Schierup M.H."/>
            <person name="Young J.P.W."/>
            <person name="Andersen S.U."/>
        </authorList>
    </citation>
    <scope>NUCLEOTIDE SEQUENCE [LARGE SCALE GENOMIC DNA]</scope>
    <source>
        <strain evidence="7 8">SM141A</strain>
        <plasmid evidence="7">pSM141A_Rh17</plasmid>
    </source>
</reference>
<dbReference type="Pfam" id="PF24406">
    <property type="entry name" value="nSTAND_NTPase4"/>
    <property type="match status" value="1"/>
</dbReference>
<comment type="caution">
    <text evidence="7">The sequence shown here is derived from an EMBL/GenBank/DDBJ whole genome shotgun (WGS) entry which is preliminary data.</text>
</comment>